<keyword evidence="4 7" id="KW-0689">Ribosomal protein</keyword>
<dbReference type="GO" id="GO:0008097">
    <property type="term" value="F:5S rRNA binding"/>
    <property type="evidence" value="ECO:0007669"/>
    <property type="project" value="TreeGrafter"/>
</dbReference>
<dbReference type="PANTHER" id="PTHR12899">
    <property type="entry name" value="39S RIBOSOMAL PROTEIN L18, MITOCHONDRIAL"/>
    <property type="match status" value="1"/>
</dbReference>
<comment type="caution">
    <text evidence="8">The sequence shown here is derived from an EMBL/GenBank/DDBJ whole genome shotgun (WGS) entry which is preliminary data.</text>
</comment>
<evidence type="ECO:0000256" key="2">
    <source>
        <dbReference type="ARBA" id="ARBA00022730"/>
    </source>
</evidence>
<gene>
    <name evidence="7" type="primary">rplR</name>
    <name evidence="8" type="ORF">UY16_C0009G0013</name>
</gene>
<evidence type="ECO:0000256" key="3">
    <source>
        <dbReference type="ARBA" id="ARBA00022884"/>
    </source>
</evidence>
<organism evidence="8 9">
    <name type="scientific">Candidatus Gottesmanbacteria bacterium GW2011_GWA2_47_9</name>
    <dbReference type="NCBI Taxonomy" id="1618445"/>
    <lineage>
        <taxon>Bacteria</taxon>
        <taxon>Candidatus Gottesmaniibacteriota</taxon>
    </lineage>
</organism>
<dbReference type="InterPro" id="IPR057268">
    <property type="entry name" value="Ribosomal_L18"/>
</dbReference>
<proteinExistence type="inferred from homology"/>
<comment type="subunit">
    <text evidence="7">Part of the 50S ribosomal subunit; part of the 5S rRNA/L5/L18/L25 subcomplex. Contacts the 5S and 23S rRNAs.</text>
</comment>
<dbReference type="HAMAP" id="MF_01337_B">
    <property type="entry name" value="Ribosomal_uL18_B"/>
    <property type="match status" value="1"/>
</dbReference>
<dbReference type="InterPro" id="IPR004389">
    <property type="entry name" value="Ribosomal_uL18_bac-type"/>
</dbReference>
<keyword evidence="3 7" id="KW-0694">RNA-binding</keyword>
<comment type="similarity">
    <text evidence="1 7">Belongs to the universal ribosomal protein uL18 family.</text>
</comment>
<name>A0A0G1U2H3_9BACT</name>
<evidence type="ECO:0000313" key="9">
    <source>
        <dbReference type="Proteomes" id="UP000034739"/>
    </source>
</evidence>
<dbReference type="InterPro" id="IPR005484">
    <property type="entry name" value="Ribosomal_uL18_bac/plant/anim"/>
</dbReference>
<dbReference type="Proteomes" id="UP000034739">
    <property type="component" value="Unassembled WGS sequence"/>
</dbReference>
<reference evidence="8 9" key="1">
    <citation type="journal article" date="2015" name="Nature">
        <title>rRNA introns, odd ribosomes, and small enigmatic genomes across a large radiation of phyla.</title>
        <authorList>
            <person name="Brown C.T."/>
            <person name="Hug L.A."/>
            <person name="Thomas B.C."/>
            <person name="Sharon I."/>
            <person name="Castelle C.J."/>
            <person name="Singh A."/>
            <person name="Wilkins M.J."/>
            <person name="Williams K.H."/>
            <person name="Banfield J.F."/>
        </authorList>
    </citation>
    <scope>NUCLEOTIDE SEQUENCE [LARGE SCALE GENOMIC DNA]</scope>
</reference>
<dbReference type="SUPFAM" id="SSF53137">
    <property type="entry name" value="Translational machinery components"/>
    <property type="match status" value="1"/>
</dbReference>
<dbReference type="NCBIfam" id="TIGR00060">
    <property type="entry name" value="L18_bact"/>
    <property type="match status" value="1"/>
</dbReference>
<dbReference type="Gene3D" id="3.30.420.100">
    <property type="match status" value="1"/>
</dbReference>
<evidence type="ECO:0000256" key="6">
    <source>
        <dbReference type="ARBA" id="ARBA00035197"/>
    </source>
</evidence>
<comment type="function">
    <text evidence="7">This is one of the proteins that bind and probably mediate the attachment of the 5S RNA into the large ribosomal subunit, where it forms part of the central protuberance.</text>
</comment>
<dbReference type="EMBL" id="LCOY01000009">
    <property type="protein sequence ID" value="KKU88292.1"/>
    <property type="molecule type" value="Genomic_DNA"/>
</dbReference>
<sequence length="109" mass="12231">MNQKKELRLRRRRRIRSEIAGTPRRPRLAVFRSNAGLYVQLIDDTKGMTIASVRAKGNNRAVALALGREIAQKAKEKKITSVVFDRGGFRYGQVLKTLADTARGCGLTF</sequence>
<evidence type="ECO:0000313" key="8">
    <source>
        <dbReference type="EMBL" id="KKU88292.1"/>
    </source>
</evidence>
<protein>
    <recommendedName>
        <fullName evidence="6 7">Large ribosomal subunit protein uL18</fullName>
    </recommendedName>
</protein>
<dbReference type="GO" id="GO:0006412">
    <property type="term" value="P:translation"/>
    <property type="evidence" value="ECO:0007669"/>
    <property type="project" value="UniProtKB-UniRule"/>
</dbReference>
<dbReference type="GO" id="GO:0022625">
    <property type="term" value="C:cytosolic large ribosomal subunit"/>
    <property type="evidence" value="ECO:0007669"/>
    <property type="project" value="TreeGrafter"/>
</dbReference>
<dbReference type="Pfam" id="PF00861">
    <property type="entry name" value="Ribosomal_L18p"/>
    <property type="match status" value="1"/>
</dbReference>
<dbReference type="PATRIC" id="fig|1618445.3.peg.302"/>
<accession>A0A0G1U2H3</accession>
<keyword evidence="5 7" id="KW-0687">Ribonucleoprotein</keyword>
<dbReference type="CDD" id="cd00432">
    <property type="entry name" value="Ribosomal_L18_L5e"/>
    <property type="match status" value="1"/>
</dbReference>
<evidence type="ECO:0000256" key="5">
    <source>
        <dbReference type="ARBA" id="ARBA00023274"/>
    </source>
</evidence>
<dbReference type="GO" id="GO:0003735">
    <property type="term" value="F:structural constituent of ribosome"/>
    <property type="evidence" value="ECO:0007669"/>
    <property type="project" value="InterPro"/>
</dbReference>
<evidence type="ECO:0000256" key="1">
    <source>
        <dbReference type="ARBA" id="ARBA00007116"/>
    </source>
</evidence>
<dbReference type="PANTHER" id="PTHR12899:SF3">
    <property type="entry name" value="LARGE RIBOSOMAL SUBUNIT PROTEIN UL18M"/>
    <property type="match status" value="1"/>
</dbReference>
<evidence type="ECO:0000256" key="7">
    <source>
        <dbReference type="HAMAP-Rule" id="MF_01337"/>
    </source>
</evidence>
<keyword evidence="2 7" id="KW-0699">rRNA-binding</keyword>
<dbReference type="AlphaFoldDB" id="A0A0G1U2H3"/>
<evidence type="ECO:0000256" key="4">
    <source>
        <dbReference type="ARBA" id="ARBA00022980"/>
    </source>
</evidence>